<accession>A0A5E4ARZ4</accession>
<evidence type="ECO:0000313" key="1">
    <source>
        <dbReference type="EMBL" id="VTJ60177.1"/>
    </source>
</evidence>
<reference evidence="1" key="1">
    <citation type="submission" date="2019-04" db="EMBL/GenBank/DDBJ databases">
        <authorList>
            <person name="Alioto T."/>
            <person name="Alioto T."/>
        </authorList>
    </citation>
    <scope>NUCLEOTIDE SEQUENCE [LARGE SCALE GENOMIC DNA]</scope>
</reference>
<gene>
    <name evidence="1" type="ORF">MONAX_5E027996</name>
</gene>
<dbReference type="Proteomes" id="UP000335636">
    <property type="component" value="Unassembled WGS sequence"/>
</dbReference>
<sequence length="89" mass="10238">MPLERDRMSLDLWSQRGNTLGGAETFTHQRTEDVEKRGQGVENLLGRRYATAPHRTSEGKVCTCFHIFHVFQEQQKMSKSLLVEEMTAV</sequence>
<keyword evidence="2" id="KW-1185">Reference proteome</keyword>
<comment type="caution">
    <text evidence="1">The sequence shown here is derived from an EMBL/GenBank/DDBJ whole genome shotgun (WGS) entry which is preliminary data.</text>
</comment>
<evidence type="ECO:0000313" key="2">
    <source>
        <dbReference type="Proteomes" id="UP000335636"/>
    </source>
</evidence>
<dbReference type="EMBL" id="CABDUW010000140">
    <property type="protein sequence ID" value="VTJ60177.1"/>
    <property type="molecule type" value="Genomic_DNA"/>
</dbReference>
<proteinExistence type="predicted"/>
<name>A0A5E4ARZ4_MARMO</name>
<protein>
    <submittedName>
        <fullName evidence="1">Uncharacterized protein</fullName>
    </submittedName>
</protein>
<organism evidence="1 2">
    <name type="scientific">Marmota monax</name>
    <name type="common">Woodchuck</name>
    <dbReference type="NCBI Taxonomy" id="9995"/>
    <lineage>
        <taxon>Eukaryota</taxon>
        <taxon>Metazoa</taxon>
        <taxon>Chordata</taxon>
        <taxon>Craniata</taxon>
        <taxon>Vertebrata</taxon>
        <taxon>Euteleostomi</taxon>
        <taxon>Mammalia</taxon>
        <taxon>Eutheria</taxon>
        <taxon>Euarchontoglires</taxon>
        <taxon>Glires</taxon>
        <taxon>Rodentia</taxon>
        <taxon>Sciuromorpha</taxon>
        <taxon>Sciuridae</taxon>
        <taxon>Xerinae</taxon>
        <taxon>Marmotini</taxon>
        <taxon>Marmota</taxon>
    </lineage>
</organism>
<dbReference type="AlphaFoldDB" id="A0A5E4ARZ4"/>